<dbReference type="Pfam" id="PF08240">
    <property type="entry name" value="ADH_N"/>
    <property type="match status" value="1"/>
</dbReference>
<dbReference type="SUPFAM" id="SSF50129">
    <property type="entry name" value="GroES-like"/>
    <property type="match status" value="1"/>
</dbReference>
<dbReference type="PANTHER" id="PTHR43677:SF1">
    <property type="entry name" value="ACRYLYL-COA REDUCTASE ACUI-RELATED"/>
    <property type="match status" value="1"/>
</dbReference>
<organism evidence="2">
    <name type="scientific">marine metagenome</name>
    <dbReference type="NCBI Taxonomy" id="408172"/>
    <lineage>
        <taxon>unclassified sequences</taxon>
        <taxon>metagenomes</taxon>
        <taxon>ecological metagenomes</taxon>
    </lineage>
</organism>
<name>A0A382ZNJ9_9ZZZZ</name>
<feature type="non-terminal residue" evidence="2">
    <location>
        <position position="183"/>
    </location>
</feature>
<dbReference type="InterPro" id="IPR036291">
    <property type="entry name" value="NAD(P)-bd_dom_sf"/>
</dbReference>
<accession>A0A382ZNJ9</accession>
<dbReference type="PANTHER" id="PTHR43677">
    <property type="entry name" value="SHORT-CHAIN DEHYDROGENASE/REDUCTASE"/>
    <property type="match status" value="1"/>
</dbReference>
<dbReference type="InterPro" id="IPR011032">
    <property type="entry name" value="GroES-like_sf"/>
</dbReference>
<proteinExistence type="predicted"/>
<reference evidence="2" key="1">
    <citation type="submission" date="2018-05" db="EMBL/GenBank/DDBJ databases">
        <authorList>
            <person name="Lanie J.A."/>
            <person name="Ng W.-L."/>
            <person name="Kazmierczak K.M."/>
            <person name="Andrzejewski T.M."/>
            <person name="Davidsen T.M."/>
            <person name="Wayne K.J."/>
            <person name="Tettelin H."/>
            <person name="Glass J.I."/>
            <person name="Rusch D."/>
            <person name="Podicherti R."/>
            <person name="Tsui H.-C.T."/>
            <person name="Winkler M.E."/>
        </authorList>
    </citation>
    <scope>NUCLEOTIDE SEQUENCE</scope>
</reference>
<dbReference type="AlphaFoldDB" id="A0A382ZNJ9"/>
<evidence type="ECO:0000313" key="2">
    <source>
        <dbReference type="EMBL" id="SVD97052.1"/>
    </source>
</evidence>
<feature type="domain" description="Alcohol dehydrogenase-like N-terminal" evidence="1">
    <location>
        <begin position="30"/>
        <end position="118"/>
    </location>
</feature>
<gene>
    <name evidence="2" type="ORF">METZ01_LOCUS449906</name>
</gene>
<dbReference type="InterPro" id="IPR013154">
    <property type="entry name" value="ADH-like_N"/>
</dbReference>
<dbReference type="Gene3D" id="3.40.50.720">
    <property type="entry name" value="NAD(P)-binding Rossmann-like Domain"/>
    <property type="match status" value="1"/>
</dbReference>
<dbReference type="EMBL" id="UINC01185381">
    <property type="protein sequence ID" value="SVD97052.1"/>
    <property type="molecule type" value="Genomic_DNA"/>
</dbReference>
<dbReference type="Gene3D" id="3.90.180.10">
    <property type="entry name" value="Medium-chain alcohol dehydrogenases, catalytic domain"/>
    <property type="match status" value="1"/>
</dbReference>
<evidence type="ECO:0000259" key="1">
    <source>
        <dbReference type="Pfam" id="PF08240"/>
    </source>
</evidence>
<dbReference type="SUPFAM" id="SSF51735">
    <property type="entry name" value="NAD(P)-binding Rossmann-fold domains"/>
    <property type="match status" value="1"/>
</dbReference>
<sequence>MTNMYRAFVLSKDGDIVGGNIEQRNMSMLGDGNVTIRVAWSSINYKDGLATLSKGGIVRDYPRVPGIDLSGIVTESSDARFKEGESVLVTGFGTGVSHDGGYAEYARVPGDWVIRCPENLSPREAMIFGTAGFTAALAIQRLEHQGIKPASGPILVTGATGGVGSMAISMLSKLGYEVHASTG</sequence>
<protein>
    <recommendedName>
        <fullName evidence="1">Alcohol dehydrogenase-like N-terminal domain-containing protein</fullName>
    </recommendedName>
</protein>
<dbReference type="GO" id="GO:0043957">
    <property type="term" value="F:acryloyl-CoA reductase (NADPH) activity"/>
    <property type="evidence" value="ECO:0007669"/>
    <property type="project" value="TreeGrafter"/>
</dbReference>
<dbReference type="InterPro" id="IPR051397">
    <property type="entry name" value="Zn-ADH-like_protein"/>
</dbReference>